<comment type="function">
    <text evidence="5 6">Catalyzes the reduction of 1-pyrroline-5-carboxylate (PCA) to L-proline.</text>
</comment>
<dbReference type="UniPathway" id="UPA00098">
    <property type="reaction ID" value="UER00361"/>
</dbReference>
<evidence type="ECO:0000256" key="9">
    <source>
        <dbReference type="RuleBase" id="RU003903"/>
    </source>
</evidence>
<dbReference type="EC" id="1.5.1.2" evidence="6 7"/>
<reference evidence="12" key="1">
    <citation type="journal article" date="2007" name="J. Bacteriol.">
        <title>Salinity-dependent switching of osmolyte strategies in a moderately halophilic bacterium: glutamate induces proline biosynthesis in Halobacillus halophilus.</title>
        <authorList>
            <person name="Saum S.H."/>
            <person name="Muller V."/>
        </authorList>
    </citation>
    <scope>NUCLEOTIDE SEQUENCE</scope>
    <source>
        <strain evidence="12">DSM 2266</strain>
    </source>
</reference>
<keyword evidence="6 9" id="KW-0028">Amino-acid biosynthesis</keyword>
<dbReference type="PIRSF" id="PIRSF000193">
    <property type="entry name" value="Pyrrol-5-carb_rd"/>
    <property type="match status" value="1"/>
</dbReference>
<feature type="binding site" evidence="8">
    <location>
        <begin position="92"/>
        <end position="95"/>
    </location>
    <ligand>
        <name>NADP(+)</name>
        <dbReference type="ChEBI" id="CHEBI:58349"/>
    </ligand>
</feature>
<evidence type="ECO:0000256" key="3">
    <source>
        <dbReference type="ARBA" id="ARBA00022857"/>
    </source>
</evidence>
<comment type="catalytic activity">
    <reaction evidence="6 9">
        <text>L-proline + NADP(+) = (S)-1-pyrroline-5-carboxylate + NADPH + 2 H(+)</text>
        <dbReference type="Rhea" id="RHEA:14109"/>
        <dbReference type="ChEBI" id="CHEBI:15378"/>
        <dbReference type="ChEBI" id="CHEBI:17388"/>
        <dbReference type="ChEBI" id="CHEBI:57783"/>
        <dbReference type="ChEBI" id="CHEBI:58349"/>
        <dbReference type="ChEBI" id="CHEBI:60039"/>
        <dbReference type="EC" id="1.5.1.2"/>
    </reaction>
</comment>
<dbReference type="InterPro" id="IPR036291">
    <property type="entry name" value="NAD(P)-bd_dom_sf"/>
</dbReference>
<dbReference type="PROSITE" id="PS00521">
    <property type="entry name" value="P5CR"/>
    <property type="match status" value="1"/>
</dbReference>
<name>A7Y118_HALHO</name>
<evidence type="ECO:0000256" key="6">
    <source>
        <dbReference type="HAMAP-Rule" id="MF_01925"/>
    </source>
</evidence>
<keyword evidence="3 6" id="KW-0521">NADP</keyword>
<dbReference type="Gene3D" id="1.10.3730.10">
    <property type="entry name" value="ProC C-terminal domain-like"/>
    <property type="match status" value="1"/>
</dbReference>
<evidence type="ECO:0000256" key="5">
    <source>
        <dbReference type="ARBA" id="ARBA00058118"/>
    </source>
</evidence>
<dbReference type="PANTHER" id="PTHR11645">
    <property type="entry name" value="PYRROLINE-5-CARBOXYLATE REDUCTASE"/>
    <property type="match status" value="1"/>
</dbReference>
<dbReference type="InterPro" id="IPR053790">
    <property type="entry name" value="P5CR-like_CS"/>
</dbReference>
<dbReference type="HAMAP" id="MF_01925">
    <property type="entry name" value="P5C_reductase"/>
    <property type="match status" value="1"/>
</dbReference>
<dbReference type="InterPro" id="IPR028939">
    <property type="entry name" value="P5C_Rdtase_cat_N"/>
</dbReference>
<accession>A7Y118</accession>
<feature type="domain" description="Pyrroline-5-carboxylate reductase dimerisation" evidence="11">
    <location>
        <begin position="184"/>
        <end position="288"/>
    </location>
</feature>
<evidence type="ECO:0000256" key="8">
    <source>
        <dbReference type="PIRSR" id="PIRSR000193-1"/>
    </source>
</evidence>
<comment type="similarity">
    <text evidence="1 6 9">Belongs to the pyrroline-5-carboxylate reductase family.</text>
</comment>
<dbReference type="InterPro" id="IPR008927">
    <property type="entry name" value="6-PGluconate_DH-like_C_sf"/>
</dbReference>
<dbReference type="GO" id="GO:0004735">
    <property type="term" value="F:pyrroline-5-carboxylate reductase activity"/>
    <property type="evidence" value="ECO:0007669"/>
    <property type="project" value="UniProtKB-UniRule"/>
</dbReference>
<keyword evidence="6" id="KW-0963">Cytoplasm</keyword>
<dbReference type="SUPFAM" id="SSF51735">
    <property type="entry name" value="NAD(P)-binding Rossmann-fold domains"/>
    <property type="match status" value="1"/>
</dbReference>
<comment type="catalytic activity">
    <reaction evidence="6">
        <text>L-proline + NAD(+) = (S)-1-pyrroline-5-carboxylate + NADH + 2 H(+)</text>
        <dbReference type="Rhea" id="RHEA:14105"/>
        <dbReference type="ChEBI" id="CHEBI:15378"/>
        <dbReference type="ChEBI" id="CHEBI:17388"/>
        <dbReference type="ChEBI" id="CHEBI:57540"/>
        <dbReference type="ChEBI" id="CHEBI:57945"/>
        <dbReference type="ChEBI" id="CHEBI:60039"/>
        <dbReference type="EC" id="1.5.1.2"/>
    </reaction>
</comment>
<keyword evidence="4 6" id="KW-0560">Oxidoreductase</keyword>
<organism evidence="12">
    <name type="scientific">Halobacillus halophilus</name>
    <name type="common">Sporosarcina halophila</name>
    <dbReference type="NCBI Taxonomy" id="1570"/>
    <lineage>
        <taxon>Bacteria</taxon>
        <taxon>Bacillati</taxon>
        <taxon>Bacillota</taxon>
        <taxon>Bacilli</taxon>
        <taxon>Bacillales</taxon>
        <taxon>Bacillaceae</taxon>
        <taxon>Halobacillus</taxon>
    </lineage>
</organism>
<dbReference type="NCBIfam" id="TIGR00112">
    <property type="entry name" value="proC"/>
    <property type="match status" value="1"/>
</dbReference>
<gene>
    <name evidence="12" type="primary">proH</name>
    <name evidence="6" type="synonym">proC</name>
</gene>
<evidence type="ECO:0000259" key="11">
    <source>
        <dbReference type="Pfam" id="PF14748"/>
    </source>
</evidence>
<evidence type="ECO:0000256" key="4">
    <source>
        <dbReference type="ARBA" id="ARBA00023002"/>
    </source>
</evidence>
<evidence type="ECO:0000256" key="7">
    <source>
        <dbReference type="NCBIfam" id="TIGR00112"/>
    </source>
</evidence>
<comment type="pathway">
    <text evidence="6 9">Amino-acid biosynthesis; L-proline biosynthesis; L-proline from L-glutamate 5-semialdehyde: step 1/1.</text>
</comment>
<protein>
    <recommendedName>
        <fullName evidence="6 7">Pyrroline-5-carboxylate reductase</fullName>
        <shortName evidence="6">P5C reductase</shortName>
        <shortName evidence="6">P5CR</shortName>
        <ecNumber evidence="6 7">1.5.1.2</ecNumber>
    </recommendedName>
    <alternativeName>
        <fullName evidence="6">PCA reductase</fullName>
    </alternativeName>
</protein>
<sequence length="300" mass="32580">MMKNVIKKANKKYERERLTQMIKQTIAFLGAGSMAEAMISGMVESGNISADQIIVTNRSNQDRLNEINDKYGVRTVLKDDLDFSQVDQLILAMKPKDIDAVLEDLRYKLNPNQVLVSVLAGISTSYMEDRLNDGQEVIRVMPNTSSTLRESATAMCPGHYTDMENVLVSKALLQSIGEVFIIPEDKMDVFTGIAGSGPAYFYYLMEHIEETGRAEGMDSKTLREIGAQTLLGAAKMMLEGEESPAELRKKVTSPNGTTAAGLDALEESGGGDAISAAIKGAAGRSKELSKEIEGLLVGSK</sequence>
<keyword evidence="2 6" id="KW-0641">Proline biosynthesis</keyword>
<dbReference type="GO" id="GO:0055129">
    <property type="term" value="P:L-proline biosynthetic process"/>
    <property type="evidence" value="ECO:0007669"/>
    <property type="project" value="UniProtKB-UniRule"/>
</dbReference>
<evidence type="ECO:0000256" key="1">
    <source>
        <dbReference type="ARBA" id="ARBA00005525"/>
    </source>
</evidence>
<evidence type="ECO:0000259" key="10">
    <source>
        <dbReference type="Pfam" id="PF03807"/>
    </source>
</evidence>
<dbReference type="Pfam" id="PF03807">
    <property type="entry name" value="F420_oxidored"/>
    <property type="match status" value="1"/>
</dbReference>
<dbReference type="PANTHER" id="PTHR11645:SF49">
    <property type="entry name" value="PYRROLINE-5-CARBOXYLATE REDUCTASE 1"/>
    <property type="match status" value="1"/>
</dbReference>
<dbReference type="GO" id="GO:0005737">
    <property type="term" value="C:cytoplasm"/>
    <property type="evidence" value="ECO:0007669"/>
    <property type="project" value="UniProtKB-SubCell"/>
</dbReference>
<dbReference type="EMBL" id="EF617348">
    <property type="protein sequence ID" value="ABU95605.1"/>
    <property type="molecule type" value="Genomic_DNA"/>
</dbReference>
<feature type="binding site" evidence="8">
    <location>
        <begin position="29"/>
        <end position="34"/>
    </location>
    <ligand>
        <name>NADP(+)</name>
        <dbReference type="ChEBI" id="CHEBI:58349"/>
    </ligand>
</feature>
<feature type="domain" description="Pyrroline-5-carboxylate reductase catalytic N-terminal" evidence="10">
    <location>
        <begin position="25"/>
        <end position="121"/>
    </location>
</feature>
<comment type="subcellular location">
    <subcellularLocation>
        <location evidence="6">Cytoplasm</location>
    </subcellularLocation>
</comment>
<proteinExistence type="inferred from homology"/>
<evidence type="ECO:0000256" key="2">
    <source>
        <dbReference type="ARBA" id="ARBA00022650"/>
    </source>
</evidence>
<dbReference type="SUPFAM" id="SSF48179">
    <property type="entry name" value="6-phosphogluconate dehydrogenase C-terminal domain-like"/>
    <property type="match status" value="1"/>
</dbReference>
<dbReference type="FunFam" id="1.10.3730.10:FF:000001">
    <property type="entry name" value="Pyrroline-5-carboxylate reductase"/>
    <property type="match status" value="1"/>
</dbReference>
<evidence type="ECO:0000313" key="12">
    <source>
        <dbReference type="EMBL" id="ABU95605.1"/>
    </source>
</evidence>
<dbReference type="Gene3D" id="3.40.50.720">
    <property type="entry name" value="NAD(P)-binding Rossmann-like Domain"/>
    <property type="match status" value="1"/>
</dbReference>
<dbReference type="InterPro" id="IPR000304">
    <property type="entry name" value="Pyrroline-COOH_reductase"/>
</dbReference>
<dbReference type="AlphaFoldDB" id="A7Y118"/>
<dbReference type="InterPro" id="IPR029036">
    <property type="entry name" value="P5CR_dimer"/>
</dbReference>
<dbReference type="Pfam" id="PF14748">
    <property type="entry name" value="P5CR_dimer"/>
    <property type="match status" value="1"/>
</dbReference>